<dbReference type="AlphaFoldDB" id="A0A1G9ATR8"/>
<dbReference type="STRING" id="376427.SAMN04487954_11473"/>
<accession>A0A1G9ATR8</accession>
<protein>
    <submittedName>
        <fullName evidence="2">Putative hemin transport protein</fullName>
    </submittedName>
</protein>
<proteinExistence type="predicted"/>
<dbReference type="RefSeq" id="WP_089687863.1">
    <property type="nucleotide sequence ID" value="NZ_FNES01000014.1"/>
</dbReference>
<reference evidence="2 3" key="1">
    <citation type="submission" date="2016-10" db="EMBL/GenBank/DDBJ databases">
        <authorList>
            <person name="de Groot N.N."/>
        </authorList>
    </citation>
    <scope>NUCLEOTIDE SEQUENCE [LARGE SCALE GENOMIC DNA]</scope>
    <source>
        <strain evidence="2 3">CGMCC 1.6133</strain>
    </source>
</reference>
<organism evidence="2 3">
    <name type="scientific">Billgrantia gudaonensis</name>
    <dbReference type="NCBI Taxonomy" id="376427"/>
    <lineage>
        <taxon>Bacteria</taxon>
        <taxon>Pseudomonadati</taxon>
        <taxon>Pseudomonadota</taxon>
        <taxon>Gammaproteobacteria</taxon>
        <taxon>Oceanospirillales</taxon>
        <taxon>Halomonadaceae</taxon>
        <taxon>Billgrantia</taxon>
    </lineage>
</organism>
<dbReference type="CDD" id="cd16831">
    <property type="entry name" value="HemS-like_C"/>
    <property type="match status" value="1"/>
</dbReference>
<evidence type="ECO:0000313" key="3">
    <source>
        <dbReference type="Proteomes" id="UP000198525"/>
    </source>
</evidence>
<dbReference type="InterPro" id="IPR053733">
    <property type="entry name" value="Heme_Transport_Util_sf"/>
</dbReference>
<dbReference type="Proteomes" id="UP000198525">
    <property type="component" value="Unassembled WGS sequence"/>
</dbReference>
<sequence>MSDATRIPAILDALDAARRASQRLPAFDIAQRLEISEGELQAARIGRDVISLALTPKALARQLHALGHVKALTRSGGAVLEQHGRYPSADAADPGLLHAPDGLDLRLHLQQWHWACAIRDVLPNARGEPITRYSVQVFDRHGRAVHKLFCRESSPNAAWQALMARANGRSPAFTQLAPRGPRALPPAPGLTREWARLRDVHQFSTLLRRHRLERHEANALVEGHFTRRLAVDSVAQALTQASCSDVPLMLFVASPGCVQIRTGRLPTPQRRCGWLALYGNDFTLQLDETAIHAVWAVHKPNRDGGVTSLEAFGADGELLLQIHAERREGCRERNAWRHLLAGLSNQEVAA</sequence>
<dbReference type="InterPro" id="IPR007845">
    <property type="entry name" value="HemS/ChuX_dom"/>
</dbReference>
<feature type="domain" description="Haemin-degrading HemS/ChuX" evidence="1">
    <location>
        <begin position="35"/>
        <end position="165"/>
    </location>
</feature>
<dbReference type="SUPFAM" id="SSF144064">
    <property type="entry name" value="Heme iron utilization protein-like"/>
    <property type="match status" value="1"/>
</dbReference>
<evidence type="ECO:0000259" key="1">
    <source>
        <dbReference type="Pfam" id="PF05171"/>
    </source>
</evidence>
<dbReference type="Pfam" id="PF05171">
    <property type="entry name" value="HemS"/>
    <property type="match status" value="2"/>
</dbReference>
<feature type="domain" description="Haemin-degrading HemS/ChuX" evidence="1">
    <location>
        <begin position="212"/>
        <end position="342"/>
    </location>
</feature>
<dbReference type="GO" id="GO:0006826">
    <property type="term" value="P:iron ion transport"/>
    <property type="evidence" value="ECO:0007669"/>
    <property type="project" value="InterPro"/>
</dbReference>
<dbReference type="OrthoDB" id="316630at2"/>
<dbReference type="Gene3D" id="3.40.1570.10">
    <property type="entry name" value="HemS/ChuS/ChuX like domains"/>
    <property type="match status" value="2"/>
</dbReference>
<name>A0A1G9ATR8_9GAMM</name>
<gene>
    <name evidence="2" type="ORF">SAMN04487954_11473</name>
</gene>
<keyword evidence="3" id="KW-1185">Reference proteome</keyword>
<dbReference type="EMBL" id="FNES01000014">
    <property type="protein sequence ID" value="SDK30020.1"/>
    <property type="molecule type" value="Genomic_DNA"/>
</dbReference>
<evidence type="ECO:0000313" key="2">
    <source>
        <dbReference type="EMBL" id="SDK30020.1"/>
    </source>
</evidence>